<dbReference type="FunFam" id="1.20.1280.290:FF:000012">
    <property type="entry name" value="Vacuolar membrane PQ loop repeat protein"/>
    <property type="match status" value="1"/>
</dbReference>
<feature type="transmembrane region" description="Helical" evidence="5">
    <location>
        <begin position="275"/>
        <end position="294"/>
    </location>
</feature>
<feature type="transmembrane region" description="Helical" evidence="5">
    <location>
        <begin position="306"/>
        <end position="329"/>
    </location>
</feature>
<evidence type="ECO:0000313" key="6">
    <source>
        <dbReference type="EMBL" id="KAG8377721.1"/>
    </source>
</evidence>
<dbReference type="Pfam" id="PF04193">
    <property type="entry name" value="PQ-loop"/>
    <property type="match status" value="2"/>
</dbReference>
<dbReference type="EMBL" id="WHWC01000008">
    <property type="protein sequence ID" value="KAG8377721.1"/>
    <property type="molecule type" value="Genomic_DNA"/>
</dbReference>
<evidence type="ECO:0000256" key="5">
    <source>
        <dbReference type="SAM" id="Phobius"/>
    </source>
</evidence>
<sequence>MMKPLKLSYCPVERKPCIRWIQDLFKDCLCNLKDEISFAFGIAGLVCWAVAEIPQIITNFKNKSANGVSLAFISTWIIGDVFNLVGCILEPATLPTQFYTALVEDENEPIEPKLQDRRKKTTNAPVEVPQRRDFYFMSARSMAGSDSSPAQCYLKARSGPPVLEHHTDSSSDEDEDESLLPLLYNKPLTQPRSIPRAVRYGTFVAASANLPHLSRAIIMAHGAELSGRRLLQEQKFQENAYGQWLGWLMAAIYMGGRIPQIWLNIKRGSVEGLNPLMFVFALIANATYVGSILVRNTEWEMIKANMPWLLDAAVCVVLDLFIIVQYIFYKYMKIKNKSEHCGEYYGDYVEAEKPITN</sequence>
<protein>
    <submittedName>
        <fullName evidence="6">Uncharacterized protein</fullName>
    </submittedName>
</protein>
<gene>
    <name evidence="6" type="ORF">BUALT_Bualt08G0062200</name>
</gene>
<dbReference type="PANTHER" id="PTHR16201:SF45">
    <property type="entry name" value="PQ-LOOP REPEAT FAMILY PROTEIN _ TRANSMEMBRANE FAMILY PROTEIN"/>
    <property type="match status" value="1"/>
</dbReference>
<dbReference type="GO" id="GO:0015174">
    <property type="term" value="F:basic amino acid transmembrane transporter activity"/>
    <property type="evidence" value="ECO:0007669"/>
    <property type="project" value="UniProtKB-ARBA"/>
</dbReference>
<dbReference type="Gene3D" id="1.20.1280.290">
    <property type="match status" value="2"/>
</dbReference>
<evidence type="ECO:0000256" key="2">
    <source>
        <dbReference type="ARBA" id="ARBA00022692"/>
    </source>
</evidence>
<comment type="caution">
    <text evidence="6">The sequence shown here is derived from an EMBL/GenBank/DDBJ whole genome shotgun (WGS) entry which is preliminary data.</text>
</comment>
<evidence type="ECO:0000256" key="3">
    <source>
        <dbReference type="ARBA" id="ARBA00022989"/>
    </source>
</evidence>
<dbReference type="Proteomes" id="UP000826271">
    <property type="component" value="Unassembled WGS sequence"/>
</dbReference>
<organism evidence="6 7">
    <name type="scientific">Buddleja alternifolia</name>
    <dbReference type="NCBI Taxonomy" id="168488"/>
    <lineage>
        <taxon>Eukaryota</taxon>
        <taxon>Viridiplantae</taxon>
        <taxon>Streptophyta</taxon>
        <taxon>Embryophyta</taxon>
        <taxon>Tracheophyta</taxon>
        <taxon>Spermatophyta</taxon>
        <taxon>Magnoliopsida</taxon>
        <taxon>eudicotyledons</taxon>
        <taxon>Gunneridae</taxon>
        <taxon>Pentapetalae</taxon>
        <taxon>asterids</taxon>
        <taxon>lamiids</taxon>
        <taxon>Lamiales</taxon>
        <taxon>Scrophulariaceae</taxon>
        <taxon>Buddlejeae</taxon>
        <taxon>Buddleja</taxon>
    </lineage>
</organism>
<proteinExistence type="predicted"/>
<comment type="subcellular location">
    <subcellularLocation>
        <location evidence="1">Membrane</location>
        <topology evidence="1">Multi-pass membrane protein</topology>
    </subcellularLocation>
</comment>
<evidence type="ECO:0000256" key="1">
    <source>
        <dbReference type="ARBA" id="ARBA00004141"/>
    </source>
</evidence>
<dbReference type="GO" id="GO:0098852">
    <property type="term" value="C:lytic vacuole membrane"/>
    <property type="evidence" value="ECO:0007669"/>
    <property type="project" value="UniProtKB-ARBA"/>
</dbReference>
<feature type="transmembrane region" description="Helical" evidence="5">
    <location>
        <begin position="244"/>
        <end position="263"/>
    </location>
</feature>
<dbReference type="PANTHER" id="PTHR16201">
    <property type="entry name" value="SEVEN TRANSMEMBRANE PROTEIN 1-RELATED"/>
    <property type="match status" value="1"/>
</dbReference>
<reference evidence="6" key="1">
    <citation type="submission" date="2019-10" db="EMBL/GenBank/DDBJ databases">
        <authorList>
            <person name="Zhang R."/>
            <person name="Pan Y."/>
            <person name="Wang J."/>
            <person name="Ma R."/>
            <person name="Yu S."/>
        </authorList>
    </citation>
    <scope>NUCLEOTIDE SEQUENCE</scope>
    <source>
        <strain evidence="6">LA-IB0</strain>
        <tissue evidence="6">Leaf</tissue>
    </source>
</reference>
<dbReference type="InterPro" id="IPR051415">
    <property type="entry name" value="LAAT-1"/>
</dbReference>
<name>A0AAV6X4K7_9LAMI</name>
<accession>A0AAV6X4K7</accession>
<evidence type="ECO:0000313" key="7">
    <source>
        <dbReference type="Proteomes" id="UP000826271"/>
    </source>
</evidence>
<keyword evidence="4 5" id="KW-0472">Membrane</keyword>
<dbReference type="SMART" id="SM00679">
    <property type="entry name" value="CTNS"/>
    <property type="match status" value="2"/>
</dbReference>
<dbReference type="FunFam" id="1.20.1280.290:FF:000009">
    <property type="entry name" value="PQ loop repeat family protein"/>
    <property type="match status" value="1"/>
</dbReference>
<keyword evidence="2 5" id="KW-0812">Transmembrane</keyword>
<dbReference type="InterPro" id="IPR006603">
    <property type="entry name" value="PQ-loop_rpt"/>
</dbReference>
<keyword evidence="3 5" id="KW-1133">Transmembrane helix</keyword>
<evidence type="ECO:0000256" key="4">
    <source>
        <dbReference type="ARBA" id="ARBA00023136"/>
    </source>
</evidence>
<keyword evidence="7" id="KW-1185">Reference proteome</keyword>
<dbReference type="AlphaFoldDB" id="A0AAV6X4K7"/>